<organism evidence="2">
    <name type="scientific">Medicago truncatula</name>
    <name type="common">Barrel medic</name>
    <name type="synonym">Medicago tribuloides</name>
    <dbReference type="NCBI Taxonomy" id="3880"/>
    <lineage>
        <taxon>Eukaryota</taxon>
        <taxon>Viridiplantae</taxon>
        <taxon>Streptophyta</taxon>
        <taxon>Embryophyta</taxon>
        <taxon>Tracheophyta</taxon>
        <taxon>Spermatophyta</taxon>
        <taxon>Magnoliopsida</taxon>
        <taxon>eudicotyledons</taxon>
        <taxon>Gunneridae</taxon>
        <taxon>Pentapetalae</taxon>
        <taxon>rosids</taxon>
        <taxon>fabids</taxon>
        <taxon>Fabales</taxon>
        <taxon>Fabaceae</taxon>
        <taxon>Papilionoideae</taxon>
        <taxon>50 kb inversion clade</taxon>
        <taxon>NPAAA clade</taxon>
        <taxon>Hologalegina</taxon>
        <taxon>IRL clade</taxon>
        <taxon>Trifolieae</taxon>
        <taxon>Medicago</taxon>
    </lineage>
</organism>
<evidence type="ECO:0000313" key="3">
    <source>
        <dbReference type="Proteomes" id="UP000002051"/>
    </source>
</evidence>
<dbReference type="EnsemblPlants" id="KEH25206">
    <property type="protein sequence ID" value="KEH25206"/>
    <property type="gene ID" value="MTR_6g016340"/>
</dbReference>
<evidence type="ECO:0000313" key="1">
    <source>
        <dbReference type="EMBL" id="KEH25206.1"/>
    </source>
</evidence>
<dbReference type="Proteomes" id="UP000002051">
    <property type="component" value="Chromosome 6"/>
</dbReference>
<dbReference type="PaxDb" id="3880-AES83050"/>
<dbReference type="HOGENOM" id="CLU_1505657_0_0_1"/>
<sequence>MQLSLGYKIEALIVKKSLCCPLQLIEKDVVAVNDIDVGEKVLSNKIQIIYLTLTPPTNTVPTALLWRKDVPVKVSLIRNWLGVYSADPGNIVDHFYQFGTSSGYGKLRCSLMHLIWFATVWEIWKERNDRIFRDQERSHYQMLEAIKLLSFWWFKAKFTVFPYCFHDWCQAPFLCVGIS</sequence>
<reference evidence="1 3" key="1">
    <citation type="journal article" date="2011" name="Nature">
        <title>The Medicago genome provides insight into the evolution of rhizobial symbioses.</title>
        <authorList>
            <person name="Young N.D."/>
            <person name="Debelle F."/>
            <person name="Oldroyd G.E."/>
            <person name="Geurts R."/>
            <person name="Cannon S.B."/>
            <person name="Udvardi M.K."/>
            <person name="Benedito V.A."/>
            <person name="Mayer K.F."/>
            <person name="Gouzy J."/>
            <person name="Schoof H."/>
            <person name="Van de Peer Y."/>
            <person name="Proost S."/>
            <person name="Cook D.R."/>
            <person name="Meyers B.C."/>
            <person name="Spannagl M."/>
            <person name="Cheung F."/>
            <person name="De Mita S."/>
            <person name="Krishnakumar V."/>
            <person name="Gundlach H."/>
            <person name="Zhou S."/>
            <person name="Mudge J."/>
            <person name="Bharti A.K."/>
            <person name="Murray J.D."/>
            <person name="Naoumkina M.A."/>
            <person name="Rosen B."/>
            <person name="Silverstein K.A."/>
            <person name="Tang H."/>
            <person name="Rombauts S."/>
            <person name="Zhao P.X."/>
            <person name="Zhou P."/>
            <person name="Barbe V."/>
            <person name="Bardou P."/>
            <person name="Bechner M."/>
            <person name="Bellec A."/>
            <person name="Berger A."/>
            <person name="Berges H."/>
            <person name="Bidwell S."/>
            <person name="Bisseling T."/>
            <person name="Choisne N."/>
            <person name="Couloux A."/>
            <person name="Denny R."/>
            <person name="Deshpande S."/>
            <person name="Dai X."/>
            <person name="Doyle J.J."/>
            <person name="Dudez A.M."/>
            <person name="Farmer A.D."/>
            <person name="Fouteau S."/>
            <person name="Franken C."/>
            <person name="Gibelin C."/>
            <person name="Gish J."/>
            <person name="Goldstein S."/>
            <person name="Gonzalez A.J."/>
            <person name="Green P.J."/>
            <person name="Hallab A."/>
            <person name="Hartog M."/>
            <person name="Hua A."/>
            <person name="Humphray S.J."/>
            <person name="Jeong D.H."/>
            <person name="Jing Y."/>
            <person name="Jocker A."/>
            <person name="Kenton S.M."/>
            <person name="Kim D.J."/>
            <person name="Klee K."/>
            <person name="Lai H."/>
            <person name="Lang C."/>
            <person name="Lin S."/>
            <person name="Macmil S.L."/>
            <person name="Magdelenat G."/>
            <person name="Matthews L."/>
            <person name="McCorrison J."/>
            <person name="Monaghan E.L."/>
            <person name="Mun J.H."/>
            <person name="Najar F.Z."/>
            <person name="Nicholson C."/>
            <person name="Noirot C."/>
            <person name="O'Bleness M."/>
            <person name="Paule C.R."/>
            <person name="Poulain J."/>
            <person name="Prion F."/>
            <person name="Qin B."/>
            <person name="Qu C."/>
            <person name="Retzel E.F."/>
            <person name="Riddle C."/>
            <person name="Sallet E."/>
            <person name="Samain S."/>
            <person name="Samson N."/>
            <person name="Sanders I."/>
            <person name="Saurat O."/>
            <person name="Scarpelli C."/>
            <person name="Schiex T."/>
            <person name="Segurens B."/>
            <person name="Severin A.J."/>
            <person name="Sherrier D.J."/>
            <person name="Shi R."/>
            <person name="Sims S."/>
            <person name="Singer S.R."/>
            <person name="Sinharoy S."/>
            <person name="Sterck L."/>
            <person name="Viollet A."/>
            <person name="Wang B.B."/>
            <person name="Wang K."/>
            <person name="Wang M."/>
            <person name="Wang X."/>
            <person name="Warfsmann J."/>
            <person name="Weissenbach J."/>
            <person name="White D.D."/>
            <person name="White J.D."/>
            <person name="Wiley G.B."/>
            <person name="Wincker P."/>
            <person name="Xing Y."/>
            <person name="Yang L."/>
            <person name="Yao Z."/>
            <person name="Ying F."/>
            <person name="Zhai J."/>
            <person name="Zhou L."/>
            <person name="Zuber A."/>
            <person name="Denarie J."/>
            <person name="Dixon R.A."/>
            <person name="May G.D."/>
            <person name="Schwartz D.C."/>
            <person name="Rogers J."/>
            <person name="Quetier F."/>
            <person name="Town C.D."/>
            <person name="Roe B.A."/>
        </authorList>
    </citation>
    <scope>NUCLEOTIDE SEQUENCE [LARGE SCALE GENOMIC DNA]</scope>
    <source>
        <strain evidence="1">A17</strain>
        <strain evidence="2 3">cv. Jemalong A17</strain>
    </source>
</reference>
<name>G7ZV12_MEDTR</name>
<gene>
    <name evidence="1" type="ordered locus">MTR_6g016340</name>
</gene>
<dbReference type="EMBL" id="CM001222">
    <property type="protein sequence ID" value="KEH25206.1"/>
    <property type="molecule type" value="Genomic_DNA"/>
</dbReference>
<protein>
    <submittedName>
        <fullName evidence="1 2">Uncharacterized protein</fullName>
    </submittedName>
</protein>
<dbReference type="AlphaFoldDB" id="G7ZV12"/>
<accession>G7ZV12</accession>
<reference evidence="2" key="3">
    <citation type="submission" date="2015-04" db="UniProtKB">
        <authorList>
            <consortium name="EnsemblPlants"/>
        </authorList>
    </citation>
    <scope>IDENTIFICATION</scope>
    <source>
        <strain evidence="2">cv. Jemalong A17</strain>
    </source>
</reference>
<evidence type="ECO:0000313" key="2">
    <source>
        <dbReference type="EnsemblPlants" id="KEH25206"/>
    </source>
</evidence>
<reference evidence="1 3" key="2">
    <citation type="journal article" date="2014" name="BMC Genomics">
        <title>An improved genome release (version Mt4.0) for the model legume Medicago truncatula.</title>
        <authorList>
            <person name="Tang H."/>
            <person name="Krishnakumar V."/>
            <person name="Bidwell S."/>
            <person name="Rosen B."/>
            <person name="Chan A."/>
            <person name="Zhou S."/>
            <person name="Gentzbittel L."/>
            <person name="Childs K.L."/>
            <person name="Yandell M."/>
            <person name="Gundlach H."/>
            <person name="Mayer K.F."/>
            <person name="Schwartz D.C."/>
            <person name="Town C.D."/>
        </authorList>
    </citation>
    <scope>GENOME REANNOTATION</scope>
    <source>
        <strain evidence="1">A17</strain>
        <strain evidence="2 3">cv. Jemalong A17</strain>
    </source>
</reference>
<keyword evidence="3" id="KW-1185">Reference proteome</keyword>
<proteinExistence type="predicted"/>